<dbReference type="Pfam" id="PF05605">
    <property type="entry name" value="zf-Di19"/>
    <property type="match status" value="1"/>
</dbReference>
<feature type="domain" description="Di19 zinc-binding" evidence="3">
    <location>
        <begin position="36"/>
        <end position="88"/>
    </location>
</feature>
<dbReference type="Proteomes" id="UP001140949">
    <property type="component" value="Unassembled WGS sequence"/>
</dbReference>
<sequence>MEWELWSGRVSSSSAAASMQANTSIYSGGDRTTWDYFPCPFCYVEVEVPVLCAHLQEEHCFDTKNAVCPVCADDLGKDITAHFTVQHSHMLKRRKPQRNSSGTTGQAPVEREPPGRGSTTAHAVADPLLLSFVSYPDIIHDHEASSDIDASDASSSCEKSRLKPTMANQNLEHHLEGMSQRAEFLQQMLLSTIF</sequence>
<dbReference type="AlphaFoldDB" id="A0AAX6EE92"/>
<evidence type="ECO:0008006" key="7">
    <source>
        <dbReference type="Google" id="ProtNLM"/>
    </source>
</evidence>
<evidence type="ECO:0000313" key="6">
    <source>
        <dbReference type="Proteomes" id="UP001140949"/>
    </source>
</evidence>
<dbReference type="PANTHER" id="PTHR31875:SF24">
    <property type="entry name" value="PROTEIN DEHYDRATION-INDUCED 19 HOMOLOG 5"/>
    <property type="match status" value="1"/>
</dbReference>
<evidence type="ECO:0000256" key="2">
    <source>
        <dbReference type="SAM" id="MobiDB-lite"/>
    </source>
</evidence>
<dbReference type="PANTHER" id="PTHR31875">
    <property type="entry name" value="PROTEIN DEHYDRATION-INDUCED 19"/>
    <property type="match status" value="1"/>
</dbReference>
<proteinExistence type="inferred from homology"/>
<evidence type="ECO:0000256" key="1">
    <source>
        <dbReference type="ARBA" id="ARBA00007109"/>
    </source>
</evidence>
<accession>A0AAX6EE92</accession>
<name>A0AAX6EE92_IRIPA</name>
<evidence type="ECO:0000313" key="5">
    <source>
        <dbReference type="EMBL" id="KAJ6802392.1"/>
    </source>
</evidence>
<evidence type="ECO:0000259" key="3">
    <source>
        <dbReference type="Pfam" id="PF05605"/>
    </source>
</evidence>
<keyword evidence="6" id="KW-1185">Reference proteome</keyword>
<dbReference type="InterPro" id="IPR008598">
    <property type="entry name" value="Di19_Zn-bd"/>
</dbReference>
<reference evidence="5" key="1">
    <citation type="journal article" date="2023" name="GigaByte">
        <title>Genome assembly of the bearded iris, Iris pallida Lam.</title>
        <authorList>
            <person name="Bruccoleri R.E."/>
            <person name="Oakeley E.J."/>
            <person name="Faust A.M.E."/>
            <person name="Altorfer M."/>
            <person name="Dessus-Babus S."/>
            <person name="Burckhardt D."/>
            <person name="Oertli M."/>
            <person name="Naumann U."/>
            <person name="Petersen F."/>
            <person name="Wong J."/>
        </authorList>
    </citation>
    <scope>NUCLEOTIDE SEQUENCE</scope>
    <source>
        <strain evidence="5">GSM-AAB239-AS_SAM_17_03QT</strain>
    </source>
</reference>
<dbReference type="InterPro" id="IPR027935">
    <property type="entry name" value="Di19_C"/>
</dbReference>
<feature type="region of interest" description="Disordered" evidence="2">
    <location>
        <begin position="87"/>
        <end position="120"/>
    </location>
</feature>
<feature type="domain" description="Di19 C-terminal" evidence="4">
    <location>
        <begin position="118"/>
        <end position="193"/>
    </location>
</feature>
<gene>
    <name evidence="5" type="ORF">M6B38_195355</name>
</gene>
<protein>
    <recommendedName>
        <fullName evidence="7">Drought induced 19 protein type zinc-binding domain-containing protein</fullName>
    </recommendedName>
</protein>
<comment type="caution">
    <text evidence="5">The sequence shown here is derived from an EMBL/GenBank/DDBJ whole genome shotgun (WGS) entry which is preliminary data.</text>
</comment>
<evidence type="ECO:0000259" key="4">
    <source>
        <dbReference type="Pfam" id="PF14571"/>
    </source>
</evidence>
<dbReference type="InterPro" id="IPR033347">
    <property type="entry name" value="Di19"/>
</dbReference>
<comment type="similarity">
    <text evidence="1">Belongs to the Di19 family.</text>
</comment>
<dbReference type="Pfam" id="PF14571">
    <property type="entry name" value="Di19_C"/>
    <property type="match status" value="1"/>
</dbReference>
<organism evidence="5 6">
    <name type="scientific">Iris pallida</name>
    <name type="common">Sweet iris</name>
    <dbReference type="NCBI Taxonomy" id="29817"/>
    <lineage>
        <taxon>Eukaryota</taxon>
        <taxon>Viridiplantae</taxon>
        <taxon>Streptophyta</taxon>
        <taxon>Embryophyta</taxon>
        <taxon>Tracheophyta</taxon>
        <taxon>Spermatophyta</taxon>
        <taxon>Magnoliopsida</taxon>
        <taxon>Liliopsida</taxon>
        <taxon>Asparagales</taxon>
        <taxon>Iridaceae</taxon>
        <taxon>Iridoideae</taxon>
        <taxon>Irideae</taxon>
        <taxon>Iris</taxon>
    </lineage>
</organism>
<reference evidence="5" key="2">
    <citation type="submission" date="2023-04" db="EMBL/GenBank/DDBJ databases">
        <authorList>
            <person name="Bruccoleri R.E."/>
            <person name="Oakeley E.J."/>
            <person name="Faust A.-M."/>
            <person name="Dessus-Babus S."/>
            <person name="Altorfer M."/>
            <person name="Burckhardt D."/>
            <person name="Oertli M."/>
            <person name="Naumann U."/>
            <person name="Petersen F."/>
            <person name="Wong J."/>
        </authorList>
    </citation>
    <scope>NUCLEOTIDE SEQUENCE</scope>
    <source>
        <strain evidence="5">GSM-AAB239-AS_SAM_17_03QT</strain>
        <tissue evidence="5">Leaf</tissue>
    </source>
</reference>
<dbReference type="EMBL" id="JANAVB010037416">
    <property type="protein sequence ID" value="KAJ6802392.1"/>
    <property type="molecule type" value="Genomic_DNA"/>
</dbReference>